<dbReference type="Gene3D" id="3.40.50.720">
    <property type="entry name" value="NAD(P)-binding Rossmann-like Domain"/>
    <property type="match status" value="1"/>
</dbReference>
<comment type="catalytic activity">
    <reaction evidence="16">
        <text>(2E)-tetradecenoyl-CoA + NADPH + H(+) = tetradecanoyl-CoA + NADP(+)</text>
        <dbReference type="Rhea" id="RHEA:44968"/>
        <dbReference type="ChEBI" id="CHEBI:15378"/>
        <dbReference type="ChEBI" id="CHEBI:57385"/>
        <dbReference type="ChEBI" id="CHEBI:57783"/>
        <dbReference type="ChEBI" id="CHEBI:58349"/>
        <dbReference type="ChEBI" id="CHEBI:61405"/>
    </reaction>
    <physiologicalReaction direction="left-to-right" evidence="16">
        <dbReference type="Rhea" id="RHEA:44969"/>
    </physiologicalReaction>
</comment>
<reference evidence="22 23" key="1">
    <citation type="submission" date="2019-03" db="EMBL/GenBank/DDBJ databases">
        <authorList>
            <person name="Gaulin E."/>
            <person name="Dumas B."/>
        </authorList>
    </citation>
    <scope>NUCLEOTIDE SEQUENCE [LARGE SCALE GENOMIC DNA]</scope>
    <source>
        <strain evidence="22">CBS 568.67</strain>
    </source>
</reference>
<dbReference type="AlphaFoldDB" id="A0A485L6T0"/>
<evidence type="ECO:0000256" key="20">
    <source>
        <dbReference type="ARBA" id="ARBA00049559"/>
    </source>
</evidence>
<evidence type="ECO:0000256" key="13">
    <source>
        <dbReference type="ARBA" id="ARBA00038849"/>
    </source>
</evidence>
<proteinExistence type="predicted"/>
<dbReference type="SUPFAM" id="SSF51735">
    <property type="entry name" value="NAD(P)-binding Rossmann-fold domains"/>
    <property type="match status" value="1"/>
</dbReference>
<comment type="function">
    <text evidence="11">Participates in chain elongation of fatty acids. Catalyzes the reduction of trans-2-enoyl-CoAs of varying chain lengths from 6:1 to 16:1, having maximum activity with 10:1 CoA. Has no 2,4-dienoyl-CoA reductase activity.</text>
</comment>
<organism evidence="22 23">
    <name type="scientific">Aphanomyces stellatus</name>
    <dbReference type="NCBI Taxonomy" id="120398"/>
    <lineage>
        <taxon>Eukaryota</taxon>
        <taxon>Sar</taxon>
        <taxon>Stramenopiles</taxon>
        <taxon>Oomycota</taxon>
        <taxon>Saprolegniomycetes</taxon>
        <taxon>Saprolegniales</taxon>
        <taxon>Verrucalvaceae</taxon>
        <taxon>Aphanomyces</taxon>
    </lineage>
</organism>
<keyword evidence="10" id="KW-0275">Fatty acid biosynthesis</keyword>
<evidence type="ECO:0000256" key="18">
    <source>
        <dbReference type="ARBA" id="ARBA00049251"/>
    </source>
</evidence>
<keyword evidence="6" id="KW-0521">NADP</keyword>
<dbReference type="PANTHER" id="PTHR24317">
    <property type="entry name" value="PEROXISOMAL TRANS-2-ENOYL-COA REDUCTASE"/>
    <property type="match status" value="1"/>
</dbReference>
<comment type="catalytic activity">
    <reaction evidence="18">
        <text>a (2E)-enoyl-CoA + NADPH + H(+) = a 2,3-saturated acyl-CoA + NADP(+)</text>
        <dbReference type="Rhea" id="RHEA:33763"/>
        <dbReference type="ChEBI" id="CHEBI:15378"/>
        <dbReference type="ChEBI" id="CHEBI:57783"/>
        <dbReference type="ChEBI" id="CHEBI:58349"/>
        <dbReference type="ChEBI" id="CHEBI:58856"/>
        <dbReference type="ChEBI" id="CHEBI:65111"/>
        <dbReference type="EC" id="1.3.1.38"/>
    </reaction>
    <physiologicalReaction direction="left-to-right" evidence="18">
        <dbReference type="Rhea" id="RHEA:33764"/>
    </physiologicalReaction>
</comment>
<dbReference type="OrthoDB" id="1393670at2759"/>
<evidence type="ECO:0000256" key="9">
    <source>
        <dbReference type="ARBA" id="ARBA00023140"/>
    </source>
</evidence>
<evidence type="ECO:0000256" key="16">
    <source>
        <dbReference type="ARBA" id="ARBA00048686"/>
    </source>
</evidence>
<evidence type="ECO:0000256" key="2">
    <source>
        <dbReference type="ARBA" id="ARBA00005189"/>
    </source>
</evidence>
<evidence type="ECO:0000256" key="12">
    <source>
        <dbReference type="ARBA" id="ARBA00038622"/>
    </source>
</evidence>
<dbReference type="InterPro" id="IPR052388">
    <property type="entry name" value="Peroxisomal_t2-enoyl-CoA_red"/>
</dbReference>
<evidence type="ECO:0000256" key="15">
    <source>
        <dbReference type="ARBA" id="ARBA00047570"/>
    </source>
</evidence>
<dbReference type="InterPro" id="IPR036291">
    <property type="entry name" value="NAD(P)-bd_dom_sf"/>
</dbReference>
<dbReference type="EC" id="1.3.1.38" evidence="13"/>
<dbReference type="GO" id="GO:0005777">
    <property type="term" value="C:peroxisome"/>
    <property type="evidence" value="ECO:0007669"/>
    <property type="project" value="UniProtKB-SubCell"/>
</dbReference>
<keyword evidence="8" id="KW-0443">Lipid metabolism</keyword>
<accession>A0A485L6T0</accession>
<dbReference type="PANTHER" id="PTHR24317:SF7">
    <property type="entry name" value="PEROXISOMAL TRANS-2-ENOYL-COA REDUCTASE"/>
    <property type="match status" value="1"/>
</dbReference>
<keyword evidence="5" id="KW-0276">Fatty acid metabolism</keyword>
<evidence type="ECO:0000256" key="8">
    <source>
        <dbReference type="ARBA" id="ARBA00023098"/>
    </source>
</evidence>
<evidence type="ECO:0000256" key="11">
    <source>
        <dbReference type="ARBA" id="ARBA00037124"/>
    </source>
</evidence>
<dbReference type="InterPro" id="IPR002347">
    <property type="entry name" value="SDR_fam"/>
</dbReference>
<keyword evidence="7" id="KW-0560">Oxidoreductase</keyword>
<keyword evidence="9" id="KW-0576">Peroxisome</keyword>
<evidence type="ECO:0000256" key="6">
    <source>
        <dbReference type="ARBA" id="ARBA00022857"/>
    </source>
</evidence>
<comment type="subcellular location">
    <subcellularLocation>
        <location evidence="1">Peroxisome</location>
    </subcellularLocation>
</comment>
<dbReference type="GO" id="GO:0006633">
    <property type="term" value="P:fatty acid biosynthetic process"/>
    <property type="evidence" value="ECO:0007669"/>
    <property type="project" value="UniProtKB-KW"/>
</dbReference>
<evidence type="ECO:0000256" key="19">
    <source>
        <dbReference type="ARBA" id="ARBA00049386"/>
    </source>
</evidence>
<comment type="pathway">
    <text evidence="2">Lipid metabolism.</text>
</comment>
<dbReference type="Proteomes" id="UP000332933">
    <property type="component" value="Unassembled WGS sequence"/>
</dbReference>
<evidence type="ECO:0000313" key="22">
    <source>
        <dbReference type="EMBL" id="VFT93637.1"/>
    </source>
</evidence>
<evidence type="ECO:0000256" key="7">
    <source>
        <dbReference type="ARBA" id="ARBA00023002"/>
    </source>
</evidence>
<name>A0A485L6T0_9STRA</name>
<comment type="catalytic activity">
    <reaction evidence="17">
        <text>(2E)-hexenoyl-CoA + NADPH + H(+) = hexanoyl-CoA + NADP(+)</text>
        <dbReference type="Rhea" id="RHEA:44956"/>
        <dbReference type="ChEBI" id="CHEBI:15378"/>
        <dbReference type="ChEBI" id="CHEBI:57783"/>
        <dbReference type="ChEBI" id="CHEBI:58349"/>
        <dbReference type="ChEBI" id="CHEBI:62077"/>
        <dbReference type="ChEBI" id="CHEBI:62620"/>
    </reaction>
    <physiologicalReaction direction="left-to-right" evidence="17">
        <dbReference type="Rhea" id="RHEA:44957"/>
    </physiologicalReaction>
</comment>
<dbReference type="EMBL" id="CAADRA010006019">
    <property type="protein sequence ID" value="VFT93637.1"/>
    <property type="molecule type" value="Genomic_DNA"/>
</dbReference>
<dbReference type="GO" id="GO:0019166">
    <property type="term" value="F:trans-2-enoyl-CoA reductase (NADPH) activity"/>
    <property type="evidence" value="ECO:0007669"/>
    <property type="project" value="UniProtKB-EC"/>
</dbReference>
<keyword evidence="23" id="KW-1185">Reference proteome</keyword>
<evidence type="ECO:0000256" key="17">
    <source>
        <dbReference type="ARBA" id="ARBA00049108"/>
    </source>
</evidence>
<sequence length="331" mass="35830">MEVGQCGSREFVLDTSDWLEMNQLNVGIISLAPRILSSACPPRFMIRVVDSVFRDGIFDGKAVVTGGGTGIGKCIAHELCLLGCSVVIASRKLETLEEATKEIRAQLPPKHAARDDCVFPVQCDVREEDQVKALFAKVMQKFNRVDYVVNNAGGQFASPFADLTLKGWNAVHRLNLTGTFLVTKYAYEAYMKDHGGAIVNIIINMDRGFPFASHSGSSRAAVENLSKSLANEWAAKGIRVNCVAPGTILSSGVKNYGPDGYEMFVSHAKRWPAKRMGSVEEVSAAAVFLLSPASAYTTGTTAVIDGGWLVSTSVMDLPDHDNFPVYGKSKL</sequence>
<evidence type="ECO:0000256" key="10">
    <source>
        <dbReference type="ARBA" id="ARBA00023160"/>
    </source>
</evidence>
<comment type="subunit">
    <text evidence="12">Interacts with PEX5, probably required to target it into peroxisomes.</text>
</comment>
<comment type="catalytic activity">
    <reaction evidence="19">
        <text>(2E)-decenoyl-CoA + NADPH + H(+) = decanoyl-CoA + NADP(+)</text>
        <dbReference type="Rhea" id="RHEA:44960"/>
        <dbReference type="ChEBI" id="CHEBI:15378"/>
        <dbReference type="ChEBI" id="CHEBI:57783"/>
        <dbReference type="ChEBI" id="CHEBI:58349"/>
        <dbReference type="ChEBI" id="CHEBI:61406"/>
        <dbReference type="ChEBI" id="CHEBI:61430"/>
    </reaction>
    <physiologicalReaction direction="left-to-right" evidence="19">
        <dbReference type="Rhea" id="RHEA:44961"/>
    </physiologicalReaction>
</comment>
<evidence type="ECO:0000256" key="1">
    <source>
        <dbReference type="ARBA" id="ARBA00004275"/>
    </source>
</evidence>
<keyword evidence="3" id="KW-0444">Lipid biosynthesis</keyword>
<evidence type="ECO:0000313" key="21">
    <source>
        <dbReference type="EMBL" id="KAF0691968.1"/>
    </source>
</evidence>
<comment type="catalytic activity">
    <reaction evidence="20">
        <text>(2E)-octenoyl-CoA + NADPH + H(+) = octanoyl-CoA + NADP(+)</text>
        <dbReference type="Rhea" id="RHEA:44952"/>
        <dbReference type="ChEBI" id="CHEBI:15378"/>
        <dbReference type="ChEBI" id="CHEBI:57386"/>
        <dbReference type="ChEBI" id="CHEBI:57783"/>
        <dbReference type="ChEBI" id="CHEBI:58349"/>
        <dbReference type="ChEBI" id="CHEBI:62242"/>
    </reaction>
    <physiologicalReaction direction="left-to-right" evidence="20">
        <dbReference type="Rhea" id="RHEA:44953"/>
    </physiologicalReaction>
</comment>
<dbReference type="Pfam" id="PF13561">
    <property type="entry name" value="adh_short_C2"/>
    <property type="match status" value="1"/>
</dbReference>
<evidence type="ECO:0000256" key="5">
    <source>
        <dbReference type="ARBA" id="ARBA00022832"/>
    </source>
</evidence>
<reference evidence="21" key="2">
    <citation type="submission" date="2019-06" db="EMBL/GenBank/DDBJ databases">
        <title>Genomics analysis of Aphanomyces spp. identifies a new class of oomycete effector associated with host adaptation.</title>
        <authorList>
            <person name="Gaulin E."/>
        </authorList>
    </citation>
    <scope>NUCLEOTIDE SEQUENCE</scope>
    <source>
        <strain evidence="21">CBS 578.67</strain>
    </source>
</reference>
<protein>
    <recommendedName>
        <fullName evidence="14">Peroxisomal trans-2-enoyl-CoA reductase</fullName>
        <ecNumber evidence="13">1.3.1.38</ecNumber>
    </recommendedName>
</protein>
<keyword evidence="4" id="KW-0597">Phosphoprotein</keyword>
<dbReference type="PRINTS" id="PR00081">
    <property type="entry name" value="GDHRDH"/>
</dbReference>
<dbReference type="GO" id="GO:0033306">
    <property type="term" value="P:phytol metabolic process"/>
    <property type="evidence" value="ECO:0007669"/>
    <property type="project" value="TreeGrafter"/>
</dbReference>
<dbReference type="EMBL" id="VJMH01005998">
    <property type="protein sequence ID" value="KAF0691968.1"/>
    <property type="molecule type" value="Genomic_DNA"/>
</dbReference>
<evidence type="ECO:0000256" key="14">
    <source>
        <dbReference type="ARBA" id="ARBA00041063"/>
    </source>
</evidence>
<evidence type="ECO:0000256" key="4">
    <source>
        <dbReference type="ARBA" id="ARBA00022553"/>
    </source>
</evidence>
<evidence type="ECO:0000313" key="23">
    <source>
        <dbReference type="Proteomes" id="UP000332933"/>
    </source>
</evidence>
<evidence type="ECO:0000256" key="3">
    <source>
        <dbReference type="ARBA" id="ARBA00022516"/>
    </source>
</evidence>
<comment type="catalytic activity">
    <reaction evidence="15">
        <text>(2E)-dodecenoyl-CoA + NADPH + H(+) = dodecanoyl-CoA + NADP(+)</text>
        <dbReference type="Rhea" id="RHEA:44964"/>
        <dbReference type="ChEBI" id="CHEBI:15378"/>
        <dbReference type="ChEBI" id="CHEBI:57330"/>
        <dbReference type="ChEBI" id="CHEBI:57375"/>
        <dbReference type="ChEBI" id="CHEBI:57783"/>
        <dbReference type="ChEBI" id="CHEBI:58349"/>
    </reaction>
    <physiologicalReaction direction="left-to-right" evidence="15">
        <dbReference type="Rhea" id="RHEA:44965"/>
    </physiologicalReaction>
</comment>
<dbReference type="FunFam" id="3.40.50.720:FF:000084">
    <property type="entry name" value="Short-chain dehydrogenase reductase"/>
    <property type="match status" value="1"/>
</dbReference>
<gene>
    <name evidence="22" type="primary">Aste57867_16874</name>
    <name evidence="21" type="ORF">As57867_016816</name>
    <name evidence="22" type="ORF">ASTE57867_16874</name>
</gene>